<organism evidence="1 2">
    <name type="scientific">Rubellimicrobium mesophilum DSM 19309</name>
    <dbReference type="NCBI Taxonomy" id="442562"/>
    <lineage>
        <taxon>Bacteria</taxon>
        <taxon>Pseudomonadati</taxon>
        <taxon>Pseudomonadota</taxon>
        <taxon>Alphaproteobacteria</taxon>
        <taxon>Rhodobacterales</taxon>
        <taxon>Roseobacteraceae</taxon>
        <taxon>Rubellimicrobium</taxon>
    </lineage>
</organism>
<dbReference type="EMBL" id="AOSK01000005">
    <property type="protein sequence ID" value="EYD78233.1"/>
    <property type="molecule type" value="Genomic_DNA"/>
</dbReference>
<accession>A0A017HVP1</accession>
<proteinExistence type="predicted"/>
<reference evidence="1 2" key="1">
    <citation type="submission" date="2013-02" db="EMBL/GenBank/DDBJ databases">
        <authorList>
            <person name="Fiebig A."/>
            <person name="Goeker M."/>
            <person name="Klenk H.-P.P."/>
        </authorList>
    </citation>
    <scope>NUCLEOTIDE SEQUENCE [LARGE SCALE GENOMIC DNA]</scope>
    <source>
        <strain evidence="1 2">DSM 19309</strain>
    </source>
</reference>
<sequence>MIPPSIGPSRAATEITRERKSSPCQLFSFCPKTSLLWHRGNSQAIPGGATQRPLR</sequence>
<dbReference type="AlphaFoldDB" id="A0A017HVP1"/>
<dbReference type="STRING" id="442562.Rumeso_00062"/>
<keyword evidence="2" id="KW-1185">Reference proteome</keyword>
<protein>
    <submittedName>
        <fullName evidence="1">Uncharacterized protein</fullName>
    </submittedName>
</protein>
<evidence type="ECO:0000313" key="1">
    <source>
        <dbReference type="EMBL" id="EYD78233.1"/>
    </source>
</evidence>
<dbReference type="Proteomes" id="UP000019666">
    <property type="component" value="Unassembled WGS sequence"/>
</dbReference>
<name>A0A017HVP1_9RHOB</name>
<evidence type="ECO:0000313" key="2">
    <source>
        <dbReference type="Proteomes" id="UP000019666"/>
    </source>
</evidence>
<comment type="caution">
    <text evidence="1">The sequence shown here is derived from an EMBL/GenBank/DDBJ whole genome shotgun (WGS) entry which is preliminary data.</text>
</comment>
<gene>
    <name evidence="1" type="ORF">Rumeso_00062</name>
</gene>
<dbReference type="HOGENOM" id="CLU_3029663_0_0_5"/>